<keyword evidence="5 6" id="KW-0472">Membrane</keyword>
<keyword evidence="4 6" id="KW-1133">Transmembrane helix</keyword>
<dbReference type="Proteomes" id="UP000051236">
    <property type="component" value="Unassembled WGS sequence"/>
</dbReference>
<protein>
    <recommendedName>
        <fullName evidence="7">Putative aromatic acid exporter C-terminal domain-containing protein</fullName>
    </recommendedName>
</protein>
<dbReference type="Pfam" id="PF06081">
    <property type="entry name" value="ArAE_1"/>
    <property type="match status" value="1"/>
</dbReference>
<feature type="transmembrane region" description="Helical" evidence="6">
    <location>
        <begin position="68"/>
        <end position="89"/>
    </location>
</feature>
<dbReference type="Pfam" id="PF11728">
    <property type="entry name" value="ArAE_1_C"/>
    <property type="match status" value="1"/>
</dbReference>
<dbReference type="InterPro" id="IPR021062">
    <property type="entry name" value="ArAE_1_C"/>
</dbReference>
<dbReference type="InterPro" id="IPR038323">
    <property type="entry name" value="ArAE_1_C_sf"/>
</dbReference>
<dbReference type="InterPro" id="IPR010343">
    <property type="entry name" value="ArAE_1"/>
</dbReference>
<feature type="transmembrane region" description="Helical" evidence="6">
    <location>
        <begin position="30"/>
        <end position="56"/>
    </location>
</feature>
<evidence type="ECO:0000256" key="1">
    <source>
        <dbReference type="ARBA" id="ARBA00004651"/>
    </source>
</evidence>
<evidence type="ECO:0000256" key="5">
    <source>
        <dbReference type="ARBA" id="ARBA00023136"/>
    </source>
</evidence>
<gene>
    <name evidence="8" type="ORF">FC83_GL000060</name>
</gene>
<keyword evidence="3 6" id="KW-0812">Transmembrane</keyword>
<evidence type="ECO:0000256" key="6">
    <source>
        <dbReference type="SAM" id="Phobius"/>
    </source>
</evidence>
<evidence type="ECO:0000256" key="3">
    <source>
        <dbReference type="ARBA" id="ARBA00022692"/>
    </source>
</evidence>
<dbReference type="PATRIC" id="fig|1423734.3.peg.60"/>
<keyword evidence="9" id="KW-1185">Reference proteome</keyword>
<evidence type="ECO:0000259" key="7">
    <source>
        <dbReference type="Pfam" id="PF11728"/>
    </source>
</evidence>
<organism evidence="8 9">
    <name type="scientific">Agrilactobacillus composti DSM 18527 = JCM 14202</name>
    <dbReference type="NCBI Taxonomy" id="1423734"/>
    <lineage>
        <taxon>Bacteria</taxon>
        <taxon>Bacillati</taxon>
        <taxon>Bacillota</taxon>
        <taxon>Bacilli</taxon>
        <taxon>Lactobacillales</taxon>
        <taxon>Lactobacillaceae</taxon>
        <taxon>Agrilactobacillus</taxon>
    </lineage>
</organism>
<accession>A0A0R1Y2C4</accession>
<dbReference type="PANTHER" id="PTHR40064">
    <property type="entry name" value="MEMBRANE PROTEIN-RELATED"/>
    <property type="match status" value="1"/>
</dbReference>
<dbReference type="InterPro" id="IPR052984">
    <property type="entry name" value="UPF0421"/>
</dbReference>
<evidence type="ECO:0000313" key="8">
    <source>
        <dbReference type="EMBL" id="KRM36161.1"/>
    </source>
</evidence>
<dbReference type="eggNOG" id="COG4129">
    <property type="taxonomic scope" value="Bacteria"/>
</dbReference>
<dbReference type="EMBL" id="AZGA01000006">
    <property type="protein sequence ID" value="KRM36161.1"/>
    <property type="molecule type" value="Genomic_DNA"/>
</dbReference>
<reference evidence="8 9" key="1">
    <citation type="journal article" date="2015" name="Genome Announc.">
        <title>Expanding the biotechnology potential of lactobacilli through comparative genomics of 213 strains and associated genera.</title>
        <authorList>
            <person name="Sun Z."/>
            <person name="Harris H.M."/>
            <person name="McCann A."/>
            <person name="Guo C."/>
            <person name="Argimon S."/>
            <person name="Zhang W."/>
            <person name="Yang X."/>
            <person name="Jeffery I.B."/>
            <person name="Cooney J.C."/>
            <person name="Kagawa T.F."/>
            <person name="Liu W."/>
            <person name="Song Y."/>
            <person name="Salvetti E."/>
            <person name="Wrobel A."/>
            <person name="Rasinkangas P."/>
            <person name="Parkhill J."/>
            <person name="Rea M.C."/>
            <person name="O'Sullivan O."/>
            <person name="Ritari J."/>
            <person name="Douillard F.P."/>
            <person name="Paul Ross R."/>
            <person name="Yang R."/>
            <person name="Briner A.E."/>
            <person name="Felis G.E."/>
            <person name="de Vos W.M."/>
            <person name="Barrangou R."/>
            <person name="Klaenhammer T.R."/>
            <person name="Caufield P.W."/>
            <person name="Cui Y."/>
            <person name="Zhang H."/>
            <person name="O'Toole P.W."/>
        </authorList>
    </citation>
    <scope>NUCLEOTIDE SEQUENCE [LARGE SCALE GENOMIC DNA]</scope>
    <source>
        <strain evidence="8 9">DSM 18527</strain>
    </source>
</reference>
<evidence type="ECO:0000313" key="9">
    <source>
        <dbReference type="Proteomes" id="UP000051236"/>
    </source>
</evidence>
<dbReference type="STRING" id="1423734.FC83_GL000060"/>
<name>A0A0R1Y2C4_9LACO</name>
<keyword evidence="2" id="KW-1003">Cell membrane</keyword>
<feature type="transmembrane region" description="Helical" evidence="6">
    <location>
        <begin position="134"/>
        <end position="159"/>
    </location>
</feature>
<comment type="subcellular location">
    <subcellularLocation>
        <location evidence="1">Cell membrane</location>
        <topology evidence="1">Multi-pass membrane protein</topology>
    </subcellularLocation>
</comment>
<evidence type="ECO:0000256" key="4">
    <source>
        <dbReference type="ARBA" id="ARBA00022989"/>
    </source>
</evidence>
<dbReference type="PANTHER" id="PTHR40064:SF1">
    <property type="entry name" value="MEMBRANE PROTEIN"/>
    <property type="match status" value="1"/>
</dbReference>
<evidence type="ECO:0000256" key="2">
    <source>
        <dbReference type="ARBA" id="ARBA00022475"/>
    </source>
</evidence>
<dbReference type="AlphaFoldDB" id="A0A0R1Y2C4"/>
<feature type="domain" description="Putative aromatic acid exporter C-terminal" evidence="7">
    <location>
        <begin position="163"/>
        <end position="335"/>
    </location>
</feature>
<dbReference type="GO" id="GO:0005886">
    <property type="term" value="C:plasma membrane"/>
    <property type="evidence" value="ECO:0007669"/>
    <property type="project" value="UniProtKB-SubCell"/>
</dbReference>
<dbReference type="Gene3D" id="1.20.120.940">
    <property type="entry name" value="Putative aromatic acid exporter, C-terminal domain"/>
    <property type="match status" value="1"/>
</dbReference>
<comment type="caution">
    <text evidence="8">The sequence shown here is derived from an EMBL/GenBank/DDBJ whole genome shotgun (WGS) entry which is preliminary data.</text>
</comment>
<feature type="transmembrane region" description="Helical" evidence="6">
    <location>
        <begin position="95"/>
        <end position="113"/>
    </location>
</feature>
<proteinExistence type="predicted"/>
<sequence length="345" mass="38966">MKRCLQLGSWLTIIGGISLRIGLRTIKTAVGAAVAILLAYYLNLEYWSAAGIITILSVQNTTKSSFRLVFFRIISTAIAFLIAIISFRIIGYNAIAFGVFLLLFIPVADTFNLQDGIVLSSVLVTHFLMQHSTSMYWIINESLLMVIGAGVAVIANLFMPNLEDRISTYQTAVETSMKGILEGMSAQLTTTVSETEKAELFKQNWEILSDLKIALNDGMAWTARHNENQLLSENDYYKAYFEMRNNQYELLRQMQTSLERIPGPIDQGKKIATAMDQTADTLAESNSAEDLVKNVEDLQKEFQKSALPKDRVEFETRAQLYYLLNNFHQFLRLKNTFYTIVASQN</sequence>